<sequence length="101" mass="11272">DEWNKAVDECIVNAKKLIEEYNKKCKEQGVKQLLLRVKNIGQPGETICQLAKDLSAKHVVMGSRGCGTIRRTLLGSVSDYCVHHSSVPVTVIPPTKKRQEK</sequence>
<dbReference type="InterPro" id="IPR006015">
    <property type="entry name" value="Universal_stress_UspA"/>
</dbReference>
<feature type="non-terminal residue" evidence="2">
    <location>
        <position position="1"/>
    </location>
</feature>
<feature type="domain" description="UspA" evidence="1">
    <location>
        <begin position="19"/>
        <end position="93"/>
    </location>
</feature>
<organism evidence="2 3">
    <name type="scientific">Nematostella vectensis</name>
    <name type="common">Starlet sea anemone</name>
    <dbReference type="NCBI Taxonomy" id="45351"/>
    <lineage>
        <taxon>Eukaryota</taxon>
        <taxon>Metazoa</taxon>
        <taxon>Cnidaria</taxon>
        <taxon>Anthozoa</taxon>
        <taxon>Hexacorallia</taxon>
        <taxon>Actiniaria</taxon>
        <taxon>Edwardsiidae</taxon>
        <taxon>Nematostella</taxon>
    </lineage>
</organism>
<evidence type="ECO:0000313" key="2">
    <source>
        <dbReference type="EMBL" id="EDO27450.1"/>
    </source>
</evidence>
<keyword evidence="3" id="KW-1185">Reference proteome</keyword>
<dbReference type="EMBL" id="DS473162">
    <property type="protein sequence ID" value="EDO27450.1"/>
    <property type="molecule type" value="Genomic_DNA"/>
</dbReference>
<dbReference type="SUPFAM" id="SSF52402">
    <property type="entry name" value="Adenine nucleotide alpha hydrolases-like"/>
    <property type="match status" value="1"/>
</dbReference>
<dbReference type="InterPro" id="IPR006016">
    <property type="entry name" value="UspA"/>
</dbReference>
<dbReference type="AlphaFoldDB" id="A7T978"/>
<dbReference type="STRING" id="45351.A7T978"/>
<gene>
    <name evidence="2" type="ORF">NEMVEDRAFT_v1g151007</name>
</gene>
<dbReference type="Gene3D" id="3.40.50.620">
    <property type="entry name" value="HUPs"/>
    <property type="match status" value="1"/>
</dbReference>
<dbReference type="InterPro" id="IPR014729">
    <property type="entry name" value="Rossmann-like_a/b/a_fold"/>
</dbReference>
<dbReference type="CDD" id="cd23659">
    <property type="entry name" value="USP_At3g01520-like"/>
    <property type="match status" value="1"/>
</dbReference>
<name>A7T978_NEMVE</name>
<dbReference type="PhylomeDB" id="A7T978"/>
<dbReference type="PANTHER" id="PTHR46989">
    <property type="entry name" value="USP DOMAIN-CONTAINING PROTEIN"/>
    <property type="match status" value="1"/>
</dbReference>
<protein>
    <recommendedName>
        <fullName evidence="1">UspA domain-containing protein</fullName>
    </recommendedName>
</protein>
<dbReference type="HOGENOM" id="CLU_049301_9_6_1"/>
<dbReference type="PRINTS" id="PR01438">
    <property type="entry name" value="UNVRSLSTRESS"/>
</dbReference>
<evidence type="ECO:0000259" key="1">
    <source>
        <dbReference type="Pfam" id="PF00582"/>
    </source>
</evidence>
<dbReference type="PANTHER" id="PTHR46989:SF3">
    <property type="entry name" value="USPA DOMAIN-CONTAINING PROTEIN"/>
    <property type="match status" value="1"/>
</dbReference>
<accession>A7T978</accession>
<proteinExistence type="predicted"/>
<evidence type="ECO:0000313" key="3">
    <source>
        <dbReference type="Proteomes" id="UP000001593"/>
    </source>
</evidence>
<dbReference type="Proteomes" id="UP000001593">
    <property type="component" value="Unassembled WGS sequence"/>
</dbReference>
<dbReference type="InParanoid" id="A7T978"/>
<reference evidence="2 3" key="1">
    <citation type="journal article" date="2007" name="Science">
        <title>Sea anemone genome reveals ancestral eumetazoan gene repertoire and genomic organization.</title>
        <authorList>
            <person name="Putnam N.H."/>
            <person name="Srivastava M."/>
            <person name="Hellsten U."/>
            <person name="Dirks B."/>
            <person name="Chapman J."/>
            <person name="Salamov A."/>
            <person name="Terry A."/>
            <person name="Shapiro H."/>
            <person name="Lindquist E."/>
            <person name="Kapitonov V.V."/>
            <person name="Jurka J."/>
            <person name="Genikhovich G."/>
            <person name="Grigoriev I.V."/>
            <person name="Lucas S.M."/>
            <person name="Steele R.E."/>
            <person name="Finnerty J.R."/>
            <person name="Technau U."/>
            <person name="Martindale M.Q."/>
            <person name="Rokhsar D.S."/>
        </authorList>
    </citation>
    <scope>NUCLEOTIDE SEQUENCE [LARGE SCALE GENOMIC DNA]</scope>
    <source>
        <strain evidence="3">CH2 X CH6</strain>
    </source>
</reference>
<dbReference type="Pfam" id="PF00582">
    <property type="entry name" value="Usp"/>
    <property type="match status" value="1"/>
</dbReference>